<feature type="domain" description="Beta-lactamase-related" evidence="3">
    <location>
        <begin position="4"/>
        <end position="365"/>
    </location>
</feature>
<dbReference type="Gene3D" id="3.40.710.10">
    <property type="entry name" value="DD-peptidase/beta-lactamase superfamily"/>
    <property type="match status" value="1"/>
</dbReference>
<comment type="similarity">
    <text evidence="1">Belongs to the class-A beta-lactamase family.</text>
</comment>
<dbReference type="AlphaFoldDB" id="A0A167QHK9"/>
<dbReference type="OrthoDB" id="428260at2759"/>
<dbReference type="EMBL" id="AZHD01000014">
    <property type="protein sequence ID" value="OAA57651.1"/>
    <property type="molecule type" value="Genomic_DNA"/>
</dbReference>
<evidence type="ECO:0000313" key="5">
    <source>
        <dbReference type="Proteomes" id="UP000076874"/>
    </source>
</evidence>
<dbReference type="PANTHER" id="PTHR43283:SF17">
    <property type="entry name" value="(LOVD), PUTATIVE (AFU_ORTHOLOGUE AFUA_5G00920)-RELATED"/>
    <property type="match status" value="1"/>
</dbReference>
<dbReference type="STRING" id="1081102.A0A167QHK9"/>
<keyword evidence="5" id="KW-1185">Reference proteome</keyword>
<protein>
    <submittedName>
        <fullName evidence="4">Beta-lactamase family protein</fullName>
    </submittedName>
</protein>
<comment type="caution">
    <text evidence="4">The sequence shown here is derived from an EMBL/GenBank/DDBJ whole genome shotgun (WGS) entry which is preliminary data.</text>
</comment>
<dbReference type="InterPro" id="IPR001466">
    <property type="entry name" value="Beta-lactam-related"/>
</dbReference>
<evidence type="ECO:0000313" key="4">
    <source>
        <dbReference type="EMBL" id="OAA57651.1"/>
    </source>
</evidence>
<dbReference type="Proteomes" id="UP000076874">
    <property type="component" value="Unassembled WGS sequence"/>
</dbReference>
<gene>
    <name evidence="4" type="ORF">SPI_07310</name>
</gene>
<dbReference type="InterPro" id="IPR012338">
    <property type="entry name" value="Beta-lactam/transpept-like"/>
</dbReference>
<reference evidence="4 5" key="1">
    <citation type="journal article" date="2016" name="Genome Biol. Evol.">
        <title>Divergent and convergent evolution of fungal pathogenicity.</title>
        <authorList>
            <person name="Shang Y."/>
            <person name="Xiao G."/>
            <person name="Zheng P."/>
            <person name="Cen K."/>
            <person name="Zhan S."/>
            <person name="Wang C."/>
        </authorList>
    </citation>
    <scope>NUCLEOTIDE SEQUENCE [LARGE SCALE GENOMIC DNA]</scope>
    <source>
        <strain evidence="4 5">RCEF 264</strain>
    </source>
</reference>
<accession>A0A167QHK9</accession>
<evidence type="ECO:0000259" key="3">
    <source>
        <dbReference type="Pfam" id="PF00144"/>
    </source>
</evidence>
<dbReference type="InterPro" id="IPR050789">
    <property type="entry name" value="Diverse_Enzym_Activities"/>
</dbReference>
<organism evidence="4 5">
    <name type="scientific">Niveomyces insectorum RCEF 264</name>
    <dbReference type="NCBI Taxonomy" id="1081102"/>
    <lineage>
        <taxon>Eukaryota</taxon>
        <taxon>Fungi</taxon>
        <taxon>Dikarya</taxon>
        <taxon>Ascomycota</taxon>
        <taxon>Pezizomycotina</taxon>
        <taxon>Sordariomycetes</taxon>
        <taxon>Hypocreomycetidae</taxon>
        <taxon>Hypocreales</taxon>
        <taxon>Cordycipitaceae</taxon>
        <taxon>Niveomyces</taxon>
    </lineage>
</organism>
<dbReference type="Pfam" id="PF00144">
    <property type="entry name" value="Beta-lactamase"/>
    <property type="match status" value="1"/>
</dbReference>
<proteinExistence type="inferred from homology"/>
<name>A0A167QHK9_9HYPO</name>
<dbReference type="PANTHER" id="PTHR43283">
    <property type="entry name" value="BETA-LACTAMASE-RELATED"/>
    <property type="match status" value="1"/>
</dbReference>
<evidence type="ECO:0000256" key="1">
    <source>
        <dbReference type="ARBA" id="ARBA00009009"/>
    </source>
</evidence>
<sequence length="385" mass="41707">MASFDEVITKAVDDRVIPGVFLLAENKSGSFHYERVLGRSSLEPGNEQPLRRDHVFAFMSASKLPTAVVVLQAVEQGLWDLDADVAPVLPELAALPVLAGFDGDGPDAPPVLVPRTTPITLRLLLTHSAGVFRAPPLVRYCAYHKIDAQQRMTGSAVSVESRFDYPLLFQPGEGWNYGAGIDWAGRLVERLHAAKTGQAAEADAVTLEDLFVRGVLAPLGFPAGVITFHPERYPDVRARLWPSLPGLYGELTPFLHILLSLLRDDSRLLRPETAALLFTPQLAAPVARQQLLANTVDGAWITGSVPNTGEYDWSLGGLLVTGHAHPVRRKGALLWAGAFNLTWIIDREAGVAAVFGSNFAPPGDKQGKALMGAWEEYIFPLAAQS</sequence>
<dbReference type="GO" id="GO:0016787">
    <property type="term" value="F:hydrolase activity"/>
    <property type="evidence" value="ECO:0007669"/>
    <property type="project" value="UniProtKB-KW"/>
</dbReference>
<dbReference type="SUPFAM" id="SSF56601">
    <property type="entry name" value="beta-lactamase/transpeptidase-like"/>
    <property type="match status" value="1"/>
</dbReference>
<keyword evidence="2" id="KW-0378">Hydrolase</keyword>
<evidence type="ECO:0000256" key="2">
    <source>
        <dbReference type="ARBA" id="ARBA00022801"/>
    </source>
</evidence>